<sequence>MGELAYAIHPADNGWRWRVFDFEGELVAGGVEPSQAEAESAAVALFNDGVDAASAI</sequence>
<evidence type="ECO:0000313" key="2">
    <source>
        <dbReference type="Proteomes" id="UP000530564"/>
    </source>
</evidence>
<dbReference type="Proteomes" id="UP000530564">
    <property type="component" value="Unassembled WGS sequence"/>
</dbReference>
<name>A0A840A230_9CAUL</name>
<comment type="caution">
    <text evidence="1">The sequence shown here is derived from an EMBL/GenBank/DDBJ whole genome shotgun (WGS) entry which is preliminary data.</text>
</comment>
<evidence type="ECO:0000313" key="1">
    <source>
        <dbReference type="EMBL" id="MBB3892049.1"/>
    </source>
</evidence>
<evidence type="ECO:0008006" key="3">
    <source>
        <dbReference type="Google" id="ProtNLM"/>
    </source>
</evidence>
<dbReference type="RefSeq" id="WP_183773670.1">
    <property type="nucleotide sequence ID" value="NZ_JACIDK010000003.1"/>
</dbReference>
<gene>
    <name evidence="1" type="ORF">GGQ61_002777</name>
</gene>
<protein>
    <recommendedName>
        <fullName evidence="3">DUF1508 domain-containing protein</fullName>
    </recommendedName>
</protein>
<proteinExistence type="predicted"/>
<keyword evidence="2" id="KW-1185">Reference proteome</keyword>
<dbReference type="EMBL" id="JACIDK010000003">
    <property type="protein sequence ID" value="MBB3892049.1"/>
    <property type="molecule type" value="Genomic_DNA"/>
</dbReference>
<organism evidence="1 2">
    <name type="scientific">Phenylobacterium haematophilum</name>
    <dbReference type="NCBI Taxonomy" id="98513"/>
    <lineage>
        <taxon>Bacteria</taxon>
        <taxon>Pseudomonadati</taxon>
        <taxon>Pseudomonadota</taxon>
        <taxon>Alphaproteobacteria</taxon>
        <taxon>Caulobacterales</taxon>
        <taxon>Caulobacteraceae</taxon>
        <taxon>Phenylobacterium</taxon>
    </lineage>
</organism>
<reference evidence="1 2" key="1">
    <citation type="submission" date="2020-08" db="EMBL/GenBank/DDBJ databases">
        <title>Genomic Encyclopedia of Type Strains, Phase IV (KMG-IV): sequencing the most valuable type-strain genomes for metagenomic binning, comparative biology and taxonomic classification.</title>
        <authorList>
            <person name="Goeker M."/>
        </authorList>
    </citation>
    <scope>NUCLEOTIDE SEQUENCE [LARGE SCALE GENOMIC DNA]</scope>
    <source>
        <strain evidence="1 2">DSM 21793</strain>
    </source>
</reference>
<accession>A0A840A230</accession>
<dbReference type="AlphaFoldDB" id="A0A840A230"/>